<sequence>MEEQSTDSRPVEERPNGEDAKSEWETLWETVTKNQSDFASWESLIRLVDSTEGGLSPQTPPEVLQRAQSVYDHFLAKFPLCFGYWKKYADLEMAVEGPQAAEQIYDRGVQSIHNSIDLWTHYVTFKIEHSKDDEAIRALFERGAAAVGLDFLSHPFWDKYVEFEEFRGEQARVLAILERVIRIPLHQYARFFEKYSQLSVTRPVSEILTSDEYHRLEGEIRSVPVALKEGEQPRDRTAAEFDLELRQRIHALKSEIYVHTQAEVMKRWVYEGEIRRPYFHVKPLDDVQLNNWRKYLDFEEVEGDAARVYALYERCLVACAMYEEFWIRYVKYLISVGDSARAANALYRAVHIHVHPTRIQIRLLYGTFQESQGQTAEARQTYQSLVEVVPAAVEPVAQLAHFERRQGDFDAAVKVLDDALARTTPKANGDAADEHDGESSASVDIKGQMFLLVQKAFLLLHGFDKTSEGRRIFVDNVTKFGQHKFFWLNWFNFEMNDRGSDAPNHVKTAFETLRSSSNLSPDERRDFALRYLDYVNERGNDPAGYLNLLSALNKEFPAVTGVEGSRKRGLDDDPANPTKKARTSPSPSGSPYQASQQAPVQAGGWSQAGSAPAAGGWGYQGYWPQ</sequence>
<dbReference type="OrthoDB" id="10265668at2759"/>
<dbReference type="FunFam" id="1.25.40.10:FF:000064">
    <property type="entry name" value="Putative pre-mrna-processing factor 39"/>
    <property type="match status" value="1"/>
</dbReference>
<evidence type="ECO:0000256" key="2">
    <source>
        <dbReference type="ARBA" id="ARBA00022664"/>
    </source>
</evidence>
<dbReference type="InterPro" id="IPR003107">
    <property type="entry name" value="HAT"/>
</dbReference>
<dbReference type="SUPFAM" id="SSF48452">
    <property type="entry name" value="TPR-like"/>
    <property type="match status" value="1"/>
</dbReference>
<dbReference type="PANTHER" id="PTHR17204">
    <property type="entry name" value="PRE-MRNA PROCESSING PROTEIN PRP39-RELATED"/>
    <property type="match status" value="1"/>
</dbReference>
<keyword evidence="5" id="KW-0539">Nucleus</keyword>
<evidence type="ECO:0000313" key="9">
    <source>
        <dbReference type="Proteomes" id="UP000070544"/>
    </source>
</evidence>
<dbReference type="Proteomes" id="UP000070544">
    <property type="component" value="Unassembled WGS sequence"/>
</dbReference>
<dbReference type="InterPro" id="IPR011990">
    <property type="entry name" value="TPR-like_helical_dom_sf"/>
</dbReference>
<dbReference type="OMA" id="ARICFLY"/>
<evidence type="ECO:0000256" key="5">
    <source>
        <dbReference type="ARBA" id="ARBA00023242"/>
    </source>
</evidence>
<protein>
    <submittedName>
        <fullName evidence="8">Pre-mRNA-processing factor 39</fullName>
    </submittedName>
</protein>
<keyword evidence="9" id="KW-1185">Reference proteome</keyword>
<proteinExistence type="inferred from homology"/>
<dbReference type="GO" id="GO:0030627">
    <property type="term" value="F:pre-mRNA 5'-splice site binding"/>
    <property type="evidence" value="ECO:0007669"/>
    <property type="project" value="TreeGrafter"/>
</dbReference>
<dbReference type="Gene3D" id="1.25.40.10">
    <property type="entry name" value="Tetratricopeptide repeat domain"/>
    <property type="match status" value="2"/>
</dbReference>
<feature type="region of interest" description="Disordered" evidence="7">
    <location>
        <begin position="1"/>
        <end position="23"/>
    </location>
</feature>
<keyword evidence="3" id="KW-0677">Repeat</keyword>
<comment type="similarity">
    <text evidence="6">Belongs to the PRP39 family.</text>
</comment>
<evidence type="ECO:0000256" key="3">
    <source>
        <dbReference type="ARBA" id="ARBA00022737"/>
    </source>
</evidence>
<organism evidence="8 9">
    <name type="scientific">Gonapodya prolifera (strain JEL478)</name>
    <name type="common">Monoblepharis prolifera</name>
    <dbReference type="NCBI Taxonomy" id="1344416"/>
    <lineage>
        <taxon>Eukaryota</taxon>
        <taxon>Fungi</taxon>
        <taxon>Fungi incertae sedis</taxon>
        <taxon>Chytridiomycota</taxon>
        <taxon>Chytridiomycota incertae sedis</taxon>
        <taxon>Monoblepharidomycetes</taxon>
        <taxon>Monoblepharidales</taxon>
        <taxon>Gonapodyaceae</taxon>
        <taxon>Gonapodya</taxon>
    </lineage>
</organism>
<dbReference type="Pfam" id="PF23240">
    <property type="entry name" value="HAT_PRP39_N"/>
    <property type="match status" value="1"/>
</dbReference>
<feature type="compositionally biased region" description="Polar residues" evidence="7">
    <location>
        <begin position="583"/>
        <end position="599"/>
    </location>
</feature>
<dbReference type="Pfam" id="PF23241">
    <property type="entry name" value="HAT_PRP39_C"/>
    <property type="match status" value="1"/>
</dbReference>
<dbReference type="GO" id="GO:0071004">
    <property type="term" value="C:U2-type prespliceosome"/>
    <property type="evidence" value="ECO:0007669"/>
    <property type="project" value="TreeGrafter"/>
</dbReference>
<evidence type="ECO:0000256" key="1">
    <source>
        <dbReference type="ARBA" id="ARBA00004123"/>
    </source>
</evidence>
<dbReference type="GO" id="GO:0000243">
    <property type="term" value="C:commitment complex"/>
    <property type="evidence" value="ECO:0007669"/>
    <property type="project" value="TreeGrafter"/>
</dbReference>
<dbReference type="PANTHER" id="PTHR17204:SF5">
    <property type="entry name" value="PRE-MRNA-PROCESSING FACTOR 39"/>
    <property type="match status" value="1"/>
</dbReference>
<dbReference type="GO" id="GO:0005685">
    <property type="term" value="C:U1 snRNP"/>
    <property type="evidence" value="ECO:0007669"/>
    <property type="project" value="EnsemblFungi"/>
</dbReference>
<keyword evidence="2" id="KW-0507">mRNA processing</keyword>
<feature type="region of interest" description="Disordered" evidence="7">
    <location>
        <begin position="560"/>
        <end position="625"/>
    </location>
</feature>
<evidence type="ECO:0000256" key="6">
    <source>
        <dbReference type="ARBA" id="ARBA00038019"/>
    </source>
</evidence>
<dbReference type="GO" id="GO:0000395">
    <property type="term" value="P:mRNA 5'-splice site recognition"/>
    <property type="evidence" value="ECO:0007669"/>
    <property type="project" value="TreeGrafter"/>
</dbReference>
<evidence type="ECO:0000256" key="4">
    <source>
        <dbReference type="ARBA" id="ARBA00023187"/>
    </source>
</evidence>
<reference evidence="8 9" key="1">
    <citation type="journal article" date="2015" name="Genome Biol. Evol.">
        <title>Phylogenomic analyses indicate that early fungi evolved digesting cell walls of algal ancestors of land plants.</title>
        <authorList>
            <person name="Chang Y."/>
            <person name="Wang S."/>
            <person name="Sekimoto S."/>
            <person name="Aerts A.L."/>
            <person name="Choi C."/>
            <person name="Clum A."/>
            <person name="LaButti K.M."/>
            <person name="Lindquist E.A."/>
            <person name="Yee Ngan C."/>
            <person name="Ohm R.A."/>
            <person name="Salamov A.A."/>
            <person name="Grigoriev I.V."/>
            <person name="Spatafora J.W."/>
            <person name="Berbee M.L."/>
        </authorList>
    </citation>
    <scope>NUCLEOTIDE SEQUENCE [LARGE SCALE GENOMIC DNA]</scope>
    <source>
        <strain evidence="8 9">JEL478</strain>
    </source>
</reference>
<accession>A0A139AT98</accession>
<name>A0A139AT98_GONPJ</name>
<dbReference type="SMART" id="SM00386">
    <property type="entry name" value="HAT"/>
    <property type="match status" value="7"/>
</dbReference>
<dbReference type="InterPro" id="IPR059164">
    <property type="entry name" value="HAT_PRP39_C"/>
</dbReference>
<comment type="subcellular location">
    <subcellularLocation>
        <location evidence="1">Nucleus</location>
    </subcellularLocation>
</comment>
<keyword evidence="4" id="KW-0508">mRNA splicing</keyword>
<dbReference type="EMBL" id="KQ965737">
    <property type="protein sequence ID" value="KXS19793.1"/>
    <property type="molecule type" value="Genomic_DNA"/>
</dbReference>
<dbReference type="AlphaFoldDB" id="A0A139AT98"/>
<evidence type="ECO:0000256" key="7">
    <source>
        <dbReference type="SAM" id="MobiDB-lite"/>
    </source>
</evidence>
<evidence type="ECO:0000313" key="8">
    <source>
        <dbReference type="EMBL" id="KXS19793.1"/>
    </source>
</evidence>
<dbReference type="GO" id="GO:0140727">
    <property type="term" value="P:siRNA-mediated pericentric heterochromatin formation"/>
    <property type="evidence" value="ECO:0007669"/>
    <property type="project" value="EnsemblFungi"/>
</dbReference>
<dbReference type="STRING" id="1344416.A0A139AT98"/>
<feature type="compositionally biased region" description="Basic and acidic residues" evidence="7">
    <location>
        <begin position="9"/>
        <end position="23"/>
    </location>
</feature>
<gene>
    <name evidence="8" type="ORF">M427DRAFT_131772</name>
</gene>